<dbReference type="Proteomes" id="UP000646911">
    <property type="component" value="Unassembled WGS sequence"/>
</dbReference>
<dbReference type="PANTHER" id="PTHR33755:SF6">
    <property type="entry name" value="PLASMID STABILIZATION SYSTEM PROTEIN"/>
    <property type="match status" value="1"/>
</dbReference>
<evidence type="ECO:0000256" key="2">
    <source>
        <dbReference type="ARBA" id="ARBA00022649"/>
    </source>
</evidence>
<name>A0ABR6Z841_9BURK</name>
<dbReference type="RefSeq" id="WP_186953497.1">
    <property type="nucleotide sequence ID" value="NZ_JACOFX010000004.1"/>
</dbReference>
<proteinExistence type="inferred from homology"/>
<dbReference type="InterPro" id="IPR051803">
    <property type="entry name" value="TA_system_RelE-like_toxin"/>
</dbReference>
<protein>
    <submittedName>
        <fullName evidence="3">Type II toxin-antitoxin system RelE/ParE family toxin</fullName>
    </submittedName>
</protein>
<gene>
    <name evidence="3" type="ORF">H8L47_10210</name>
</gene>
<dbReference type="Gene3D" id="3.30.2310.20">
    <property type="entry name" value="RelE-like"/>
    <property type="match status" value="1"/>
</dbReference>
<keyword evidence="4" id="KW-1185">Reference proteome</keyword>
<dbReference type="InterPro" id="IPR035093">
    <property type="entry name" value="RelE/ParE_toxin_dom_sf"/>
</dbReference>
<keyword evidence="2" id="KW-1277">Toxin-antitoxin system</keyword>
<accession>A0ABR6Z841</accession>
<evidence type="ECO:0000313" key="3">
    <source>
        <dbReference type="EMBL" id="MBC3907941.1"/>
    </source>
</evidence>
<dbReference type="NCBIfam" id="TIGR02385">
    <property type="entry name" value="RelE_StbE"/>
    <property type="match status" value="1"/>
</dbReference>
<organism evidence="3 4">
    <name type="scientific">Undibacterium umbellatum</name>
    <dbReference type="NCBI Taxonomy" id="2762300"/>
    <lineage>
        <taxon>Bacteria</taxon>
        <taxon>Pseudomonadati</taxon>
        <taxon>Pseudomonadota</taxon>
        <taxon>Betaproteobacteria</taxon>
        <taxon>Burkholderiales</taxon>
        <taxon>Oxalobacteraceae</taxon>
        <taxon>Undibacterium</taxon>
    </lineage>
</organism>
<dbReference type="PANTHER" id="PTHR33755">
    <property type="entry name" value="TOXIN PARE1-RELATED"/>
    <property type="match status" value="1"/>
</dbReference>
<comment type="caution">
    <text evidence="3">The sequence shown here is derived from an EMBL/GenBank/DDBJ whole genome shotgun (WGS) entry which is preliminary data.</text>
</comment>
<evidence type="ECO:0000256" key="1">
    <source>
        <dbReference type="ARBA" id="ARBA00006226"/>
    </source>
</evidence>
<evidence type="ECO:0000313" key="4">
    <source>
        <dbReference type="Proteomes" id="UP000646911"/>
    </source>
</evidence>
<sequence length="90" mass="10483">MKLIWKPLALADRERIMDYIAEDKPQAAIDLDEAFEHTADQLLLNPRMYKPGRVKKTREAVVHPNYIIVYSIDRSTINILRVLHSAQAWP</sequence>
<dbReference type="EMBL" id="JACOFX010000004">
    <property type="protein sequence ID" value="MBC3907941.1"/>
    <property type="molecule type" value="Genomic_DNA"/>
</dbReference>
<dbReference type="Pfam" id="PF05016">
    <property type="entry name" value="ParE_toxin"/>
    <property type="match status" value="1"/>
</dbReference>
<dbReference type="InterPro" id="IPR007712">
    <property type="entry name" value="RelE/ParE_toxin"/>
</dbReference>
<comment type="similarity">
    <text evidence="1">Belongs to the RelE toxin family.</text>
</comment>
<reference evidence="3 4" key="1">
    <citation type="submission" date="2020-08" db="EMBL/GenBank/DDBJ databases">
        <title>Novel species isolated from subtropical streams in China.</title>
        <authorList>
            <person name="Lu H."/>
        </authorList>
    </citation>
    <scope>NUCLEOTIDE SEQUENCE [LARGE SCALE GENOMIC DNA]</scope>
    <source>
        <strain evidence="3 4">NL8W</strain>
    </source>
</reference>